<dbReference type="EMBL" id="CM047592">
    <property type="protein sequence ID" value="KAI9918115.1"/>
    <property type="molecule type" value="Genomic_DNA"/>
</dbReference>
<evidence type="ECO:0000313" key="2">
    <source>
        <dbReference type="Proteomes" id="UP001163321"/>
    </source>
</evidence>
<protein>
    <submittedName>
        <fullName evidence="1">Uncharacterized protein</fullName>
    </submittedName>
</protein>
<organism evidence="1 2">
    <name type="scientific">Peronosclerospora sorghi</name>
    <dbReference type="NCBI Taxonomy" id="230839"/>
    <lineage>
        <taxon>Eukaryota</taxon>
        <taxon>Sar</taxon>
        <taxon>Stramenopiles</taxon>
        <taxon>Oomycota</taxon>
        <taxon>Peronosporomycetes</taxon>
        <taxon>Peronosporales</taxon>
        <taxon>Peronosporaceae</taxon>
        <taxon>Peronosclerospora</taxon>
    </lineage>
</organism>
<sequence length="264" mass="28653">MSVVAATQPHKTYALEDKKPFFKHFYPKDVAMLAVRSAAIQGMMVFNAYVASLDLEATDDDDESSDEEGRAAIVDKPAFVAPSLEEFCRACAKVFGKSLSVTTCVRSLEAISLRVCRPQIVSKLIKDISKSATRKYARTSSKLTAGVLMLKTGMRANLLSHLAVFLVEETYHVWILFHRCFVLKRKSNKNKLRSIEDGGVTSTTSEDEQDTDVPFLPTMGLNASRSLLAIVTGGIGAAMGTAVRPGVGTFIGGTLGDSIAYVLF</sequence>
<gene>
    <name evidence="1" type="ORF">PsorP6_013188</name>
</gene>
<dbReference type="Proteomes" id="UP001163321">
    <property type="component" value="Chromosome 13"/>
</dbReference>
<keyword evidence="2" id="KW-1185">Reference proteome</keyword>
<accession>A0ACC0WGY8</accession>
<evidence type="ECO:0000313" key="1">
    <source>
        <dbReference type="EMBL" id="KAI9918115.1"/>
    </source>
</evidence>
<proteinExistence type="predicted"/>
<reference evidence="1 2" key="1">
    <citation type="journal article" date="2022" name="bioRxiv">
        <title>The genome of the oomycete Peronosclerospora sorghi, a cosmopolitan pathogen of maize and sorghum, is inflated with dispersed pseudogenes.</title>
        <authorList>
            <person name="Fletcher K."/>
            <person name="Martin F."/>
            <person name="Isakeit T."/>
            <person name="Cavanaugh K."/>
            <person name="Magill C."/>
            <person name="Michelmore R."/>
        </authorList>
    </citation>
    <scope>NUCLEOTIDE SEQUENCE [LARGE SCALE GENOMIC DNA]</scope>
    <source>
        <strain evidence="1">P6</strain>
    </source>
</reference>
<name>A0ACC0WGY8_9STRA</name>
<comment type="caution">
    <text evidence="1">The sequence shown here is derived from an EMBL/GenBank/DDBJ whole genome shotgun (WGS) entry which is preliminary data.</text>
</comment>